<evidence type="ECO:0000313" key="3">
    <source>
        <dbReference type="Proteomes" id="UP000242715"/>
    </source>
</evidence>
<reference evidence="3" key="1">
    <citation type="journal article" date="2017" name="Front. Plant Sci.">
        <title>Climate Clever Clovers: New Paradigm to Reduce the Environmental Footprint of Ruminants by Breeding Low Methanogenic Forages Utilizing Haplotype Variation.</title>
        <authorList>
            <person name="Kaur P."/>
            <person name="Appels R."/>
            <person name="Bayer P.E."/>
            <person name="Keeble-Gagnere G."/>
            <person name="Wang J."/>
            <person name="Hirakawa H."/>
            <person name="Shirasawa K."/>
            <person name="Vercoe P."/>
            <person name="Stefanova K."/>
            <person name="Durmic Z."/>
            <person name="Nichols P."/>
            <person name="Revell C."/>
            <person name="Isobe S.N."/>
            <person name="Edwards D."/>
            <person name="Erskine W."/>
        </authorList>
    </citation>
    <scope>NUCLEOTIDE SEQUENCE [LARGE SCALE GENOMIC DNA]</scope>
    <source>
        <strain evidence="3">cv. Daliak</strain>
    </source>
</reference>
<dbReference type="Proteomes" id="UP000242715">
    <property type="component" value="Unassembled WGS sequence"/>
</dbReference>
<keyword evidence="3" id="KW-1185">Reference proteome</keyword>
<name>A0A2Z6MDR4_TRISU</name>
<feature type="region of interest" description="Disordered" evidence="1">
    <location>
        <begin position="83"/>
        <end position="110"/>
    </location>
</feature>
<gene>
    <name evidence="2" type="ORF">TSUD_33270</name>
</gene>
<evidence type="ECO:0000313" key="2">
    <source>
        <dbReference type="EMBL" id="GAU20580.1"/>
    </source>
</evidence>
<organism evidence="2 3">
    <name type="scientific">Trifolium subterraneum</name>
    <name type="common">Subterranean clover</name>
    <dbReference type="NCBI Taxonomy" id="3900"/>
    <lineage>
        <taxon>Eukaryota</taxon>
        <taxon>Viridiplantae</taxon>
        <taxon>Streptophyta</taxon>
        <taxon>Embryophyta</taxon>
        <taxon>Tracheophyta</taxon>
        <taxon>Spermatophyta</taxon>
        <taxon>Magnoliopsida</taxon>
        <taxon>eudicotyledons</taxon>
        <taxon>Gunneridae</taxon>
        <taxon>Pentapetalae</taxon>
        <taxon>rosids</taxon>
        <taxon>fabids</taxon>
        <taxon>Fabales</taxon>
        <taxon>Fabaceae</taxon>
        <taxon>Papilionoideae</taxon>
        <taxon>50 kb inversion clade</taxon>
        <taxon>NPAAA clade</taxon>
        <taxon>Hologalegina</taxon>
        <taxon>IRL clade</taxon>
        <taxon>Trifolieae</taxon>
        <taxon>Trifolium</taxon>
    </lineage>
</organism>
<sequence>MFVVKNQEKDEEEGESESEKKNNLSPKPQSLKFNNTKNGFVQLPSSLAVLPPQKPPEIFFLSHPMSLPPPKPPYFKSLLEEILAPPAPPPNPPERSFSTMPPPPPKPPDWRLLRSTVSFKAMPDFKPMLSRPPAEPPDLKSPLDTLLPVLPPPAKPPDKVSSTLLVPPTLA</sequence>
<protein>
    <submittedName>
        <fullName evidence="2">Uncharacterized protein</fullName>
    </submittedName>
</protein>
<feature type="region of interest" description="Disordered" evidence="1">
    <location>
        <begin position="123"/>
        <end position="171"/>
    </location>
</feature>
<dbReference type="PRINTS" id="PR01217">
    <property type="entry name" value="PRICHEXTENSN"/>
</dbReference>
<dbReference type="AlphaFoldDB" id="A0A2Z6MDR4"/>
<dbReference type="EMBL" id="DF973214">
    <property type="protein sequence ID" value="GAU20580.1"/>
    <property type="molecule type" value="Genomic_DNA"/>
</dbReference>
<evidence type="ECO:0000256" key="1">
    <source>
        <dbReference type="SAM" id="MobiDB-lite"/>
    </source>
</evidence>
<proteinExistence type="predicted"/>
<feature type="region of interest" description="Disordered" evidence="1">
    <location>
        <begin position="1"/>
        <end position="37"/>
    </location>
</feature>
<accession>A0A2Z6MDR4</accession>